<gene>
    <name evidence="1" type="ORF">FMOSSE_LOCUS13686</name>
</gene>
<reference evidence="1" key="1">
    <citation type="submission" date="2021-06" db="EMBL/GenBank/DDBJ databases">
        <authorList>
            <person name="Kallberg Y."/>
            <person name="Tangrot J."/>
            <person name="Rosling A."/>
        </authorList>
    </citation>
    <scope>NUCLEOTIDE SEQUENCE</scope>
    <source>
        <strain evidence="1">87-6 pot B 2015</strain>
    </source>
</reference>
<name>A0A9N9HNJ6_FUNMO</name>
<dbReference type="InterPro" id="IPR038765">
    <property type="entry name" value="Papain-like_cys_pep_sf"/>
</dbReference>
<dbReference type="SUPFAM" id="SSF54001">
    <property type="entry name" value="Cysteine proteinases"/>
    <property type="match status" value="1"/>
</dbReference>
<dbReference type="EMBL" id="CAJVPP010008594">
    <property type="protein sequence ID" value="CAG8698107.1"/>
    <property type="molecule type" value="Genomic_DNA"/>
</dbReference>
<evidence type="ECO:0000313" key="2">
    <source>
        <dbReference type="Proteomes" id="UP000789375"/>
    </source>
</evidence>
<protein>
    <submittedName>
        <fullName evidence="1">2421_t:CDS:1</fullName>
    </submittedName>
</protein>
<organism evidence="1 2">
    <name type="scientific">Funneliformis mosseae</name>
    <name type="common">Endomycorrhizal fungus</name>
    <name type="synonym">Glomus mosseae</name>
    <dbReference type="NCBI Taxonomy" id="27381"/>
    <lineage>
        <taxon>Eukaryota</taxon>
        <taxon>Fungi</taxon>
        <taxon>Fungi incertae sedis</taxon>
        <taxon>Mucoromycota</taxon>
        <taxon>Glomeromycotina</taxon>
        <taxon>Glomeromycetes</taxon>
        <taxon>Glomerales</taxon>
        <taxon>Glomeraceae</taxon>
        <taxon>Funneliformis</taxon>
    </lineage>
</organism>
<accession>A0A9N9HNJ6</accession>
<proteinExistence type="predicted"/>
<keyword evidence="2" id="KW-1185">Reference proteome</keyword>
<sequence length="92" mass="10339">MKYILGGYLANMPSEPMSSPLSLILSSPMSSPILAGISASSRRSDIPCEGGNIYTSDHFVTYHRKEDSDIWWRLSDEYVEEVKLKQVLNKEA</sequence>
<comment type="caution">
    <text evidence="1">The sequence shown here is derived from an EMBL/GenBank/DDBJ whole genome shotgun (WGS) entry which is preliminary data.</text>
</comment>
<dbReference type="Proteomes" id="UP000789375">
    <property type="component" value="Unassembled WGS sequence"/>
</dbReference>
<evidence type="ECO:0000313" key="1">
    <source>
        <dbReference type="EMBL" id="CAG8698107.1"/>
    </source>
</evidence>
<dbReference type="Gene3D" id="3.90.70.10">
    <property type="entry name" value="Cysteine proteinases"/>
    <property type="match status" value="1"/>
</dbReference>
<dbReference type="AlphaFoldDB" id="A0A9N9HNJ6"/>